<keyword evidence="1" id="KW-0472">Membrane</keyword>
<sequence>MYGSRVVGQILLRWNSSIIWILSFAAMRGRRLDVSWASLLVTRLERKNIFIRSGFC</sequence>
<evidence type="ECO:0000313" key="3">
    <source>
        <dbReference type="Proteomes" id="UP000002059"/>
    </source>
</evidence>
<proteinExistence type="predicted"/>
<organism evidence="2 3">
    <name type="scientific">Paracoccidioides lutzii (strain ATCC MYA-826 / Pb01)</name>
    <name type="common">Paracoccidioides brasiliensis</name>
    <dbReference type="NCBI Taxonomy" id="502779"/>
    <lineage>
        <taxon>Eukaryota</taxon>
        <taxon>Fungi</taxon>
        <taxon>Dikarya</taxon>
        <taxon>Ascomycota</taxon>
        <taxon>Pezizomycotina</taxon>
        <taxon>Eurotiomycetes</taxon>
        <taxon>Eurotiomycetidae</taxon>
        <taxon>Onygenales</taxon>
        <taxon>Ajellomycetaceae</taxon>
        <taxon>Paracoccidioides</taxon>
    </lineage>
</organism>
<reference evidence="2 3" key="1">
    <citation type="journal article" date="2011" name="PLoS Genet.">
        <title>Comparative genomic analysis of human fungal pathogens causing paracoccidioidomycosis.</title>
        <authorList>
            <person name="Desjardins C.A."/>
            <person name="Champion M.D."/>
            <person name="Holder J.W."/>
            <person name="Muszewska A."/>
            <person name="Goldberg J."/>
            <person name="Bailao A.M."/>
            <person name="Brigido M.M."/>
            <person name="Ferreira M.E."/>
            <person name="Garcia A.M."/>
            <person name="Grynberg M."/>
            <person name="Gujja S."/>
            <person name="Heiman D.I."/>
            <person name="Henn M.R."/>
            <person name="Kodira C.D."/>
            <person name="Leon-Narvaez H."/>
            <person name="Longo L.V."/>
            <person name="Ma L.J."/>
            <person name="Malavazi I."/>
            <person name="Matsuo A.L."/>
            <person name="Morais F.V."/>
            <person name="Pereira M."/>
            <person name="Rodriguez-Brito S."/>
            <person name="Sakthikumar S."/>
            <person name="Salem-Izacc S.M."/>
            <person name="Sykes S.M."/>
            <person name="Teixeira M.M."/>
            <person name="Vallejo M.C."/>
            <person name="Walter M.E."/>
            <person name="Yandava C."/>
            <person name="Young S."/>
            <person name="Zeng Q."/>
            <person name="Zucker J."/>
            <person name="Felipe M.S."/>
            <person name="Goldman G.H."/>
            <person name="Haas B.J."/>
            <person name="McEwen J.G."/>
            <person name="Nino-Vega G."/>
            <person name="Puccia R."/>
            <person name="San-Blas G."/>
            <person name="Soares C.M."/>
            <person name="Birren B.W."/>
            <person name="Cuomo C.A."/>
        </authorList>
    </citation>
    <scope>NUCLEOTIDE SEQUENCE [LARGE SCALE GENOMIC DNA]</scope>
    <source>
        <strain evidence="3">ATCC MYA-826 / Pb01</strain>
    </source>
</reference>
<dbReference type="KEGG" id="pbl:PAAG_12148"/>
<dbReference type="RefSeq" id="XP_015702749.1">
    <property type="nucleotide sequence ID" value="XM_015847674.1"/>
</dbReference>
<feature type="transmembrane region" description="Helical" evidence="1">
    <location>
        <begin position="6"/>
        <end position="26"/>
    </location>
</feature>
<keyword evidence="1" id="KW-1133">Transmembrane helix</keyword>
<dbReference type="GeneID" id="26970898"/>
<keyword evidence="1" id="KW-0812">Transmembrane</keyword>
<keyword evidence="3" id="KW-1185">Reference proteome</keyword>
<dbReference type="VEuPathDB" id="FungiDB:PAAG_12148"/>
<evidence type="ECO:0000313" key="2">
    <source>
        <dbReference type="EMBL" id="KGQ01201.1"/>
    </source>
</evidence>
<dbReference type="AlphaFoldDB" id="A0A0A2V0A3"/>
<evidence type="ECO:0000256" key="1">
    <source>
        <dbReference type="SAM" id="Phobius"/>
    </source>
</evidence>
<dbReference type="EMBL" id="KN294007">
    <property type="protein sequence ID" value="KGQ01201.1"/>
    <property type="molecule type" value="Genomic_DNA"/>
</dbReference>
<accession>A0A0A2V0A3</accession>
<name>A0A0A2V0A3_PARBA</name>
<dbReference type="Proteomes" id="UP000002059">
    <property type="component" value="Partially assembled WGS sequence"/>
</dbReference>
<protein>
    <submittedName>
        <fullName evidence="2">Uncharacterized protein</fullName>
    </submittedName>
</protein>
<dbReference type="HOGENOM" id="CLU_3014776_0_0_1"/>
<gene>
    <name evidence="2" type="ORF">PAAG_12148</name>
</gene>